<evidence type="ECO:0000256" key="4">
    <source>
        <dbReference type="ARBA" id="ARBA00022927"/>
    </source>
</evidence>
<dbReference type="SUPFAM" id="SSF49447">
    <property type="entry name" value="Second domain of Mu2 adaptin subunit (ap50) of ap2 adaptor"/>
    <property type="match status" value="1"/>
</dbReference>
<dbReference type="PANTHER" id="PTHR10529">
    <property type="entry name" value="AP COMPLEX SUBUNIT MU"/>
    <property type="match status" value="1"/>
</dbReference>
<dbReference type="CDD" id="cd14838">
    <property type="entry name" value="AP4_Mu_N"/>
    <property type="match status" value="1"/>
</dbReference>
<dbReference type="InterPro" id="IPR011012">
    <property type="entry name" value="Longin-like_dom_sf"/>
</dbReference>
<dbReference type="InterPro" id="IPR018240">
    <property type="entry name" value="Clathrin_mu_CS"/>
</dbReference>
<dbReference type="KEGG" id="ccan:109691552"/>
<evidence type="ECO:0000313" key="8">
    <source>
        <dbReference type="RefSeq" id="XP_020027216.1"/>
    </source>
</evidence>
<dbReference type="Pfam" id="PF00928">
    <property type="entry name" value="Adap_comp_sub"/>
    <property type="match status" value="1"/>
</dbReference>
<feature type="domain" description="MHD" evidence="7">
    <location>
        <begin position="250"/>
        <end position="566"/>
    </location>
</feature>
<dbReference type="Gene3D" id="2.60.40.1170">
    <property type="entry name" value="Mu homology domain, subdomain B"/>
    <property type="match status" value="2"/>
</dbReference>
<dbReference type="GO" id="GO:0006886">
    <property type="term" value="P:intracellular protein transport"/>
    <property type="evidence" value="ECO:0007669"/>
    <property type="project" value="UniProtKB-UniRule"/>
</dbReference>
<keyword evidence="3 6" id="KW-0813">Transport</keyword>
<dbReference type="GO" id="GO:0030131">
    <property type="term" value="C:clathrin adaptor complex"/>
    <property type="evidence" value="ECO:0007669"/>
    <property type="project" value="UniProtKB-UniRule"/>
</dbReference>
<dbReference type="RefSeq" id="XP_020027216.1">
    <property type="nucleotide sequence ID" value="XM_020171627.1"/>
</dbReference>
<dbReference type="Gene3D" id="3.30.450.60">
    <property type="match status" value="1"/>
</dbReference>
<gene>
    <name evidence="8" type="primary">Ap4m1</name>
</gene>
<dbReference type="InterPro" id="IPR036168">
    <property type="entry name" value="AP2_Mu_C_sf"/>
</dbReference>
<dbReference type="OrthoDB" id="10259133at2759"/>
<dbReference type="CTD" id="9179"/>
<evidence type="ECO:0000256" key="3">
    <source>
        <dbReference type="ARBA" id="ARBA00022448"/>
    </source>
</evidence>
<sequence>MSDSKAVDGSGRNSLTGPSGRWVSRGLSWLRRRKIALKGPAHARPFVPEPQGGAGQTLSSSLLSRTAMISQFFILSSKGDPLIYKDFRGDSGGRDVAELFYRKLTGLPGDESPVVMYHGDRHFIHIRHSGLYLVATTSENVSPFSLLELLTRLATLLGDYCGSLSEGTISRNVALVYELLDEVLDYGYIQTTSMEMLRNFIQTEAVVSKPFSLFDLSSVGLFGAETQQSKVAPSSAASRPVLSSRSESQKNEVFLDVVERLSVLIASNGSQLKVDVQGEIRLKSFLPGGSEMRIGLTEEFCVGKSEFRGYGPGIRVDEVSFHSSVNLDEFESHRILRLQPPQGELIVMRYQLSDDLSSPLPFRLFPSVQWNRGSGRLQVYLKLRCDLPPKSQALNVRLHLPLPRGVVSLSQELSSPEQKAELREGALHWDLPRVQGGSQLSGLFQVSAVNPLVSCVPTFTCSPDPVLPVQLLHPSSGVSSCLASMLPCPLSSQMDIPSLPGPPSHGPSTTAPPLGLGPASLSFELPRHTCSGLQVRFLRLSFKPCGNINPHKWVRHLSHSNAYVIRI</sequence>
<proteinExistence type="inferred from homology"/>
<dbReference type="GO" id="GO:0012505">
    <property type="term" value="C:endomembrane system"/>
    <property type="evidence" value="ECO:0007669"/>
    <property type="project" value="UniProtKB-SubCell"/>
</dbReference>
<dbReference type="FunFam" id="3.30.450.60:FF:000018">
    <property type="entry name" value="AP-4 complex subunit mu-1 isoform X1"/>
    <property type="match status" value="1"/>
</dbReference>
<accession>A0A8B7V5G3</accession>
<name>A0A8B7V5G3_CASCN</name>
<dbReference type="Pfam" id="PF01217">
    <property type="entry name" value="Clat_adaptor_s"/>
    <property type="match status" value="1"/>
</dbReference>
<dbReference type="InterPro" id="IPR028565">
    <property type="entry name" value="MHD"/>
</dbReference>
<evidence type="ECO:0000256" key="1">
    <source>
        <dbReference type="ARBA" id="ARBA00004184"/>
    </source>
</evidence>
<keyword evidence="5" id="KW-0472">Membrane</keyword>
<dbReference type="PRINTS" id="PR00314">
    <property type="entry name" value="CLATHRINADPT"/>
</dbReference>
<organism evidence="8">
    <name type="scientific">Castor canadensis</name>
    <name type="common">American beaver</name>
    <dbReference type="NCBI Taxonomy" id="51338"/>
    <lineage>
        <taxon>Eukaryota</taxon>
        <taxon>Metazoa</taxon>
        <taxon>Chordata</taxon>
        <taxon>Craniata</taxon>
        <taxon>Vertebrata</taxon>
        <taxon>Euteleostomi</taxon>
        <taxon>Mammalia</taxon>
        <taxon>Eutheria</taxon>
        <taxon>Euarchontoglires</taxon>
        <taxon>Glires</taxon>
        <taxon>Rodentia</taxon>
        <taxon>Castorimorpha</taxon>
        <taxon>Castoridae</taxon>
        <taxon>Castor</taxon>
    </lineage>
</organism>
<dbReference type="PROSITE" id="PS51072">
    <property type="entry name" value="MHD"/>
    <property type="match status" value="1"/>
</dbReference>
<evidence type="ECO:0000259" key="7">
    <source>
        <dbReference type="PROSITE" id="PS51072"/>
    </source>
</evidence>
<dbReference type="SUPFAM" id="SSF64356">
    <property type="entry name" value="SNARE-like"/>
    <property type="match status" value="1"/>
</dbReference>
<dbReference type="InterPro" id="IPR050431">
    <property type="entry name" value="Adaptor_comp_med_subunit"/>
</dbReference>
<dbReference type="InterPro" id="IPR022775">
    <property type="entry name" value="AP_mu_sigma_su"/>
</dbReference>
<keyword evidence="4 6" id="KW-0653">Protein transport</keyword>
<reference evidence="8" key="1">
    <citation type="submission" date="2025-08" db="UniProtKB">
        <authorList>
            <consortium name="RefSeq"/>
        </authorList>
    </citation>
    <scope>IDENTIFICATION</scope>
    <source>
        <tissue evidence="8">Leukocyte</tissue>
    </source>
</reference>
<dbReference type="PIRSF" id="PIRSF005992">
    <property type="entry name" value="Clathrin_mu"/>
    <property type="match status" value="1"/>
</dbReference>
<dbReference type="PROSITE" id="PS00991">
    <property type="entry name" value="CLAT_ADAPTOR_M_2"/>
    <property type="match status" value="1"/>
</dbReference>
<dbReference type="CDD" id="cd09253">
    <property type="entry name" value="AP-4_Mu4_Cterm"/>
    <property type="match status" value="1"/>
</dbReference>
<dbReference type="GO" id="GO:0016192">
    <property type="term" value="P:vesicle-mediated transport"/>
    <property type="evidence" value="ECO:0007669"/>
    <property type="project" value="InterPro"/>
</dbReference>
<evidence type="ECO:0000256" key="2">
    <source>
        <dbReference type="ARBA" id="ARBA00005324"/>
    </source>
</evidence>
<dbReference type="InterPro" id="IPR001392">
    <property type="entry name" value="Clathrin_mu"/>
</dbReference>
<dbReference type="AlphaFoldDB" id="A0A8B7V5G3"/>
<evidence type="ECO:0000256" key="6">
    <source>
        <dbReference type="PIRNR" id="PIRNR005992"/>
    </source>
</evidence>
<protein>
    <submittedName>
        <fullName evidence="8">AP-4 complex subunit mu-1 isoform X1</fullName>
    </submittedName>
</protein>
<comment type="similarity">
    <text evidence="2 6">Belongs to the adaptor complexes medium subunit family.</text>
</comment>
<comment type="subcellular location">
    <subcellularLocation>
        <location evidence="1">Endomembrane system</location>
        <topology evidence="1">Peripheral membrane protein</topology>
    </subcellularLocation>
</comment>
<evidence type="ECO:0000256" key="5">
    <source>
        <dbReference type="ARBA" id="ARBA00023136"/>
    </source>
</evidence>